<accession>A0A8D9EY47</accession>
<dbReference type="EMBL" id="HBUF01575831">
    <property type="protein sequence ID" value="CAG6768269.1"/>
    <property type="molecule type" value="Transcribed_RNA"/>
</dbReference>
<dbReference type="AlphaFoldDB" id="A0A8D9EY47"/>
<evidence type="ECO:0000313" key="2">
    <source>
        <dbReference type="EMBL" id="CAG6768285.1"/>
    </source>
</evidence>
<name>A0A8D9EY47_9HEMI</name>
<sequence length="116" mass="13030">MPLIFNVNSFLIPPPPLDIHPSVNCIFTWLVSKTTIKYVFHCVTIVTMFDVCPLPTAHWSHSRAVLPLFIFEVCTIMSSGLIITFVFLETWSPRVLGLGTTFILLITCLITFTLSA</sequence>
<evidence type="ECO:0000256" key="1">
    <source>
        <dbReference type="SAM" id="Phobius"/>
    </source>
</evidence>
<dbReference type="EMBL" id="HBUF01575832">
    <property type="protein sequence ID" value="CAG6768274.1"/>
    <property type="molecule type" value="Transcribed_RNA"/>
</dbReference>
<keyword evidence="1" id="KW-1133">Transmembrane helix</keyword>
<dbReference type="EMBL" id="HBUF01575835">
    <property type="protein sequence ID" value="CAG6768290.1"/>
    <property type="molecule type" value="Transcribed_RNA"/>
</dbReference>
<dbReference type="EMBL" id="HBUF01575834">
    <property type="protein sequence ID" value="CAG6768285.1"/>
    <property type="molecule type" value="Transcribed_RNA"/>
</dbReference>
<dbReference type="EMBL" id="HBUF01575833">
    <property type="protein sequence ID" value="CAG6768280.1"/>
    <property type="molecule type" value="Transcribed_RNA"/>
</dbReference>
<keyword evidence="1" id="KW-0812">Transmembrane</keyword>
<feature type="transmembrane region" description="Helical" evidence="1">
    <location>
        <begin position="64"/>
        <end position="88"/>
    </location>
</feature>
<protein>
    <submittedName>
        <fullName evidence="2">Uncharacterized protein</fullName>
    </submittedName>
</protein>
<proteinExistence type="predicted"/>
<keyword evidence="1" id="KW-0472">Membrane</keyword>
<reference evidence="2" key="1">
    <citation type="submission" date="2021-05" db="EMBL/GenBank/DDBJ databases">
        <authorList>
            <person name="Alioto T."/>
            <person name="Alioto T."/>
            <person name="Gomez Garrido J."/>
        </authorList>
    </citation>
    <scope>NUCLEOTIDE SEQUENCE</scope>
</reference>
<feature type="transmembrane region" description="Helical" evidence="1">
    <location>
        <begin position="95"/>
        <end position="114"/>
    </location>
</feature>
<organism evidence="2">
    <name type="scientific">Cacopsylla melanoneura</name>
    <dbReference type="NCBI Taxonomy" id="428564"/>
    <lineage>
        <taxon>Eukaryota</taxon>
        <taxon>Metazoa</taxon>
        <taxon>Ecdysozoa</taxon>
        <taxon>Arthropoda</taxon>
        <taxon>Hexapoda</taxon>
        <taxon>Insecta</taxon>
        <taxon>Pterygota</taxon>
        <taxon>Neoptera</taxon>
        <taxon>Paraneoptera</taxon>
        <taxon>Hemiptera</taxon>
        <taxon>Sternorrhyncha</taxon>
        <taxon>Psylloidea</taxon>
        <taxon>Psyllidae</taxon>
        <taxon>Psyllinae</taxon>
        <taxon>Cacopsylla</taxon>
    </lineage>
</organism>